<keyword evidence="2" id="KW-0732">Signal</keyword>
<dbReference type="InterPro" id="IPR013857">
    <property type="entry name" value="NADH-UbQ_OxRdtase-assoc_prot30"/>
</dbReference>
<dbReference type="RefSeq" id="WP_085174625.1">
    <property type="nucleotide sequence ID" value="NZ_JAPQYE010000006.1"/>
</dbReference>
<dbReference type="InterPro" id="IPR008979">
    <property type="entry name" value="Galactose-bd-like_sf"/>
</dbReference>
<feature type="domain" description="NADH:ubiquinone oxidoreductase intermediate-associated protein 30" evidence="3">
    <location>
        <begin position="49"/>
        <end position="203"/>
    </location>
</feature>
<dbReference type="SUPFAM" id="SSF49785">
    <property type="entry name" value="Galactose-binding domain-like"/>
    <property type="match status" value="1"/>
</dbReference>
<dbReference type="Proteomes" id="UP001084650">
    <property type="component" value="Unassembled WGS sequence"/>
</dbReference>
<evidence type="ECO:0000313" key="4">
    <source>
        <dbReference type="EMBL" id="MCZ0729535.1"/>
    </source>
</evidence>
<comment type="similarity">
    <text evidence="1">Belongs to the CIA30 family.</text>
</comment>
<keyword evidence="5" id="KW-1185">Reference proteome</keyword>
<dbReference type="PROSITE" id="PS51257">
    <property type="entry name" value="PROKAR_LIPOPROTEIN"/>
    <property type="match status" value="1"/>
</dbReference>
<feature type="chain" id="PRO_5047451685" evidence="2">
    <location>
        <begin position="30"/>
        <end position="210"/>
    </location>
</feature>
<comment type="caution">
    <text evidence="4">The sequence shown here is derived from an EMBL/GenBank/DDBJ whole genome shotgun (WGS) entry which is preliminary data.</text>
</comment>
<dbReference type="PANTHER" id="PTHR13194">
    <property type="entry name" value="COMPLEX I INTERMEDIATE-ASSOCIATED PROTEIN 30"/>
    <property type="match status" value="1"/>
</dbReference>
<proteinExistence type="inferred from homology"/>
<dbReference type="EMBL" id="JAPQYE010000006">
    <property type="protein sequence ID" value="MCZ0729535.1"/>
    <property type="molecule type" value="Genomic_DNA"/>
</dbReference>
<sequence>MPRIRMGLAFACSALIAVSCGSIGQPADADMTTSPPSTTAGASDLLLVDLRNADEVARWTTINDPVMGGKSTSRIRFAKGGLVFSGTISLENNGGFASARGPQNPEIGRRATGADALRVSASGDGKTYLLKVGEAGQSWSYIQRFATEPGVGRSYDLPVSGFEPVGQRLDPEPNAPATLDPSTINQVSLYILDKQQGSFEITVSAIDAVF</sequence>
<evidence type="ECO:0000256" key="2">
    <source>
        <dbReference type="SAM" id="SignalP"/>
    </source>
</evidence>
<feature type="signal peptide" evidence="2">
    <location>
        <begin position="1"/>
        <end position="29"/>
    </location>
</feature>
<reference evidence="4" key="1">
    <citation type="submission" date="2022-12" db="EMBL/GenBank/DDBJ databases">
        <title>Whole genome sequence of Mycolicibacterium iranicum strain SBH312.</title>
        <authorList>
            <person name="Jani J."/>
            <person name="Arifin Mustapha Z."/>
            <person name="Ahmed K."/>
            <person name="Kai Ling C."/>
        </authorList>
    </citation>
    <scope>NUCLEOTIDE SEQUENCE</scope>
    <source>
        <strain evidence="4">SBH312</strain>
    </source>
</reference>
<organism evidence="4 5">
    <name type="scientific">Mycolicibacterium iranicum</name>
    <name type="common">Mycobacterium iranicum</name>
    <dbReference type="NCBI Taxonomy" id="912594"/>
    <lineage>
        <taxon>Bacteria</taxon>
        <taxon>Bacillati</taxon>
        <taxon>Actinomycetota</taxon>
        <taxon>Actinomycetes</taxon>
        <taxon>Mycobacteriales</taxon>
        <taxon>Mycobacteriaceae</taxon>
        <taxon>Mycolicibacterium</taxon>
    </lineage>
</organism>
<evidence type="ECO:0000313" key="5">
    <source>
        <dbReference type="Proteomes" id="UP001084650"/>
    </source>
</evidence>
<name>A0ABT4HH56_MYCIR</name>
<evidence type="ECO:0000259" key="3">
    <source>
        <dbReference type="Pfam" id="PF08547"/>
    </source>
</evidence>
<protein>
    <submittedName>
        <fullName evidence="4">CIA30 family protein</fullName>
    </submittedName>
</protein>
<dbReference type="Pfam" id="PF08547">
    <property type="entry name" value="CIA30"/>
    <property type="match status" value="1"/>
</dbReference>
<dbReference type="PANTHER" id="PTHR13194:SF19">
    <property type="entry name" value="NAD(P)-BINDING ROSSMANN-FOLD SUPERFAMILY PROTEIN"/>
    <property type="match status" value="1"/>
</dbReference>
<gene>
    <name evidence="4" type="ORF">OY187_15875</name>
</gene>
<evidence type="ECO:0000256" key="1">
    <source>
        <dbReference type="ARBA" id="ARBA00007884"/>
    </source>
</evidence>
<dbReference type="InterPro" id="IPR039131">
    <property type="entry name" value="NDUFAF1"/>
</dbReference>
<accession>A0ABT4HH56</accession>